<evidence type="ECO:0000313" key="2">
    <source>
        <dbReference type="EMBL" id="RPB07318.1"/>
    </source>
</evidence>
<protein>
    <submittedName>
        <fullName evidence="2">Uncharacterized protein</fullName>
    </submittedName>
</protein>
<dbReference type="AlphaFoldDB" id="A0A3N4KCV4"/>
<dbReference type="Proteomes" id="UP000277580">
    <property type="component" value="Unassembled WGS sequence"/>
</dbReference>
<evidence type="ECO:0000313" key="3">
    <source>
        <dbReference type="Proteomes" id="UP000277580"/>
    </source>
</evidence>
<accession>A0A3N4KCV4</accession>
<feature type="compositionally biased region" description="Gly residues" evidence="1">
    <location>
        <begin position="111"/>
        <end position="125"/>
    </location>
</feature>
<sequence>MDAFLGSPFGQMSPPDPPAPAAPRHASRPPQASAADSWSAQQSSLALRFYRLGLPGVAELVLSATKLDTAALARDAAMLEAAGGNTPGGTVAPGVNAVVGREVHGSVGSSGSVGGGGGGGGGGGVSTPPETPSTVGRSRQPGEKSDRLIAHKAKSIMDLKQGDFDIQVTLGRISQLEYDPSDPVLSDVPEGAKPIAGFLLGLVRLYMQTENEHDKKTLQCVALYHLHIVFDGLVKNFRGKDARAKASEVLCHVMADMPMAKSASSFVTLATASRWLRELCDYMGGPRFSQHLLYVRGDFTITNFKQMMTSAERLRIIKEALSDAREYYLGQLDGLYGTFVPQYIPAFYSEAIGAR</sequence>
<feature type="region of interest" description="Disordered" evidence="1">
    <location>
        <begin position="104"/>
        <end position="145"/>
    </location>
</feature>
<gene>
    <name evidence="2" type="ORF">P167DRAFT_495961</name>
</gene>
<feature type="compositionally biased region" description="Low complexity" evidence="1">
    <location>
        <begin position="22"/>
        <end position="39"/>
    </location>
</feature>
<dbReference type="EMBL" id="ML119187">
    <property type="protein sequence ID" value="RPB07318.1"/>
    <property type="molecule type" value="Genomic_DNA"/>
</dbReference>
<keyword evidence="3" id="KW-1185">Reference proteome</keyword>
<feature type="region of interest" description="Disordered" evidence="1">
    <location>
        <begin position="1"/>
        <end position="39"/>
    </location>
</feature>
<reference evidence="2 3" key="1">
    <citation type="journal article" date="2018" name="Nat. Ecol. Evol.">
        <title>Pezizomycetes genomes reveal the molecular basis of ectomycorrhizal truffle lifestyle.</title>
        <authorList>
            <person name="Murat C."/>
            <person name="Payen T."/>
            <person name="Noel B."/>
            <person name="Kuo A."/>
            <person name="Morin E."/>
            <person name="Chen J."/>
            <person name="Kohler A."/>
            <person name="Krizsan K."/>
            <person name="Balestrini R."/>
            <person name="Da Silva C."/>
            <person name="Montanini B."/>
            <person name="Hainaut M."/>
            <person name="Levati E."/>
            <person name="Barry K.W."/>
            <person name="Belfiori B."/>
            <person name="Cichocki N."/>
            <person name="Clum A."/>
            <person name="Dockter R.B."/>
            <person name="Fauchery L."/>
            <person name="Guy J."/>
            <person name="Iotti M."/>
            <person name="Le Tacon F."/>
            <person name="Lindquist E.A."/>
            <person name="Lipzen A."/>
            <person name="Malagnac F."/>
            <person name="Mello A."/>
            <person name="Molinier V."/>
            <person name="Miyauchi S."/>
            <person name="Poulain J."/>
            <person name="Riccioni C."/>
            <person name="Rubini A."/>
            <person name="Sitrit Y."/>
            <person name="Splivallo R."/>
            <person name="Traeger S."/>
            <person name="Wang M."/>
            <person name="Zifcakova L."/>
            <person name="Wipf D."/>
            <person name="Zambonelli A."/>
            <person name="Paolocci F."/>
            <person name="Nowrousian M."/>
            <person name="Ottonello S."/>
            <person name="Baldrian P."/>
            <person name="Spatafora J.W."/>
            <person name="Henrissat B."/>
            <person name="Nagy L.G."/>
            <person name="Aury J.M."/>
            <person name="Wincker P."/>
            <person name="Grigoriev I.V."/>
            <person name="Bonfante P."/>
            <person name="Martin F.M."/>
        </authorList>
    </citation>
    <scope>NUCLEOTIDE SEQUENCE [LARGE SCALE GENOMIC DNA]</scope>
    <source>
        <strain evidence="2 3">CCBAS932</strain>
    </source>
</reference>
<proteinExistence type="predicted"/>
<evidence type="ECO:0000256" key="1">
    <source>
        <dbReference type="SAM" id="MobiDB-lite"/>
    </source>
</evidence>
<organism evidence="2 3">
    <name type="scientific">Morchella conica CCBAS932</name>
    <dbReference type="NCBI Taxonomy" id="1392247"/>
    <lineage>
        <taxon>Eukaryota</taxon>
        <taxon>Fungi</taxon>
        <taxon>Dikarya</taxon>
        <taxon>Ascomycota</taxon>
        <taxon>Pezizomycotina</taxon>
        <taxon>Pezizomycetes</taxon>
        <taxon>Pezizales</taxon>
        <taxon>Morchellaceae</taxon>
        <taxon>Morchella</taxon>
    </lineage>
</organism>
<name>A0A3N4KCV4_9PEZI</name>
<dbReference type="InParanoid" id="A0A3N4KCV4"/>
<dbReference type="OrthoDB" id="5376604at2759"/>